<dbReference type="Proteomes" id="UP000251314">
    <property type="component" value="Unassembled WGS sequence"/>
</dbReference>
<evidence type="ECO:0000313" key="3">
    <source>
        <dbReference type="EMBL" id="KAG2947332.1"/>
    </source>
</evidence>
<reference evidence="1" key="2">
    <citation type="submission" date="2018-10" db="EMBL/GenBank/DDBJ databases">
        <title>Effector identification in a new, highly contiguous assembly of the strawberry crown rot pathogen Phytophthora cactorum.</title>
        <authorList>
            <person name="Armitage A.D."/>
            <person name="Nellist C.F."/>
            <person name="Bates H."/>
            <person name="Vickerstaff R.J."/>
            <person name="Harrison R.J."/>
        </authorList>
    </citation>
    <scope>NUCLEOTIDE SEQUENCE</scope>
    <source>
        <strain evidence="1">15-7</strain>
        <strain evidence="2">4032</strain>
        <strain evidence="3">4040</strain>
        <strain evidence="4">P415</strain>
    </source>
</reference>
<gene>
    <name evidence="5" type="ORF">PC110_g8355</name>
    <name evidence="1" type="ORF">PC113_g6859</name>
    <name evidence="2" type="ORF">PC115_g10890</name>
    <name evidence="3" type="ORF">PC117_g6894</name>
    <name evidence="4" type="ORF">PC118_g5642</name>
</gene>
<protein>
    <submittedName>
        <fullName evidence="5">Uncharacterized protein</fullName>
    </submittedName>
</protein>
<dbReference type="Proteomes" id="UP000735874">
    <property type="component" value="Unassembled WGS sequence"/>
</dbReference>
<evidence type="ECO:0000313" key="5">
    <source>
        <dbReference type="EMBL" id="RAW35337.1"/>
    </source>
</evidence>
<dbReference type="EMBL" id="RCML01000118">
    <property type="protein sequence ID" value="KAG2990425.1"/>
    <property type="molecule type" value="Genomic_DNA"/>
</dbReference>
<reference evidence="5 6" key="1">
    <citation type="submission" date="2018-01" db="EMBL/GenBank/DDBJ databases">
        <title>Draft genome of the strawberry crown rot pathogen Phytophthora cactorum.</title>
        <authorList>
            <person name="Armitage A.D."/>
            <person name="Lysoe E."/>
            <person name="Nellist C.F."/>
            <person name="Harrison R.J."/>
            <person name="Brurberg M.B."/>
        </authorList>
    </citation>
    <scope>NUCLEOTIDE SEQUENCE [LARGE SCALE GENOMIC DNA]</scope>
    <source>
        <strain evidence="5 6">10300</strain>
    </source>
</reference>
<dbReference type="VEuPathDB" id="FungiDB:PC110_g8355"/>
<accession>A0A329SES6</accession>
<dbReference type="AlphaFoldDB" id="A0A329SES6"/>
<dbReference type="EMBL" id="RCMI01000331">
    <property type="protein sequence ID" value="KAG2916885.1"/>
    <property type="molecule type" value="Genomic_DNA"/>
</dbReference>
<comment type="caution">
    <text evidence="5">The sequence shown here is derived from an EMBL/GenBank/DDBJ whole genome shotgun (WGS) entry which is preliminary data.</text>
</comment>
<evidence type="ECO:0000313" key="2">
    <source>
        <dbReference type="EMBL" id="KAG2916885.1"/>
    </source>
</evidence>
<evidence type="ECO:0000313" key="6">
    <source>
        <dbReference type="Proteomes" id="UP000251314"/>
    </source>
</evidence>
<name>A0A329SES6_9STRA</name>
<proteinExistence type="predicted"/>
<dbReference type="EMBL" id="RCMK01000135">
    <property type="protein sequence ID" value="KAG2947332.1"/>
    <property type="molecule type" value="Genomic_DNA"/>
</dbReference>
<dbReference type="OrthoDB" id="91707at2759"/>
<dbReference type="Proteomes" id="UP000774804">
    <property type="component" value="Unassembled WGS sequence"/>
</dbReference>
<keyword evidence="6" id="KW-1185">Reference proteome</keyword>
<evidence type="ECO:0000313" key="1">
    <source>
        <dbReference type="EMBL" id="KAG2861815.1"/>
    </source>
</evidence>
<dbReference type="EMBL" id="RCMG01000144">
    <property type="protein sequence ID" value="KAG2861815.1"/>
    <property type="molecule type" value="Genomic_DNA"/>
</dbReference>
<sequence>MQDDAWCWTGISSHSSQKFLLDPSAWSTKAEKMSMYAVAKSAISRTPMVLRSTTVLTTKPDYIHCDAVATEILRLKRAHPSAKVCVMAGDVASVFRNICIHNNSVYLFAGQIEEDDIIVIELSAPFGWTGSPGFYEIAGGAIAPAHGTNTNAECSGGFFNYH</sequence>
<dbReference type="EMBL" id="MJFZ01000172">
    <property type="protein sequence ID" value="RAW35337.1"/>
    <property type="molecule type" value="Genomic_DNA"/>
</dbReference>
<dbReference type="Proteomes" id="UP000697107">
    <property type="component" value="Unassembled WGS sequence"/>
</dbReference>
<organism evidence="5 6">
    <name type="scientific">Phytophthora cactorum</name>
    <dbReference type="NCBI Taxonomy" id="29920"/>
    <lineage>
        <taxon>Eukaryota</taxon>
        <taxon>Sar</taxon>
        <taxon>Stramenopiles</taxon>
        <taxon>Oomycota</taxon>
        <taxon>Peronosporomycetes</taxon>
        <taxon>Peronosporales</taxon>
        <taxon>Peronosporaceae</taxon>
        <taxon>Phytophthora</taxon>
    </lineage>
</organism>
<dbReference type="Proteomes" id="UP000736787">
    <property type="component" value="Unassembled WGS sequence"/>
</dbReference>
<evidence type="ECO:0000313" key="4">
    <source>
        <dbReference type="EMBL" id="KAG2990425.1"/>
    </source>
</evidence>